<keyword evidence="5 6" id="KW-0472">Membrane</keyword>
<evidence type="ECO:0000256" key="4">
    <source>
        <dbReference type="ARBA" id="ARBA00022989"/>
    </source>
</evidence>
<dbReference type="InterPro" id="IPR007267">
    <property type="entry name" value="GtrA_DPMS_TM"/>
</dbReference>
<protein>
    <submittedName>
        <fullName evidence="8">GtrA-like protein</fullName>
    </submittedName>
</protein>
<evidence type="ECO:0000256" key="3">
    <source>
        <dbReference type="ARBA" id="ARBA00022692"/>
    </source>
</evidence>
<dbReference type="GO" id="GO:0000271">
    <property type="term" value="P:polysaccharide biosynthetic process"/>
    <property type="evidence" value="ECO:0007669"/>
    <property type="project" value="InterPro"/>
</dbReference>
<dbReference type="PANTHER" id="PTHR38459">
    <property type="entry name" value="PROPHAGE BACTOPRENOL-LINKED GLUCOSE TRANSLOCASE HOMOLOG"/>
    <property type="match status" value="1"/>
</dbReference>
<organism evidence="8 9">
    <name type="scientific">Arthrobacter ulcerisalmonis</name>
    <dbReference type="NCBI Taxonomy" id="2483813"/>
    <lineage>
        <taxon>Bacteria</taxon>
        <taxon>Bacillati</taxon>
        <taxon>Actinomycetota</taxon>
        <taxon>Actinomycetes</taxon>
        <taxon>Micrococcales</taxon>
        <taxon>Micrococcaceae</taxon>
        <taxon>Arthrobacter</taxon>
    </lineage>
</organism>
<evidence type="ECO:0000256" key="5">
    <source>
        <dbReference type="ARBA" id="ARBA00023136"/>
    </source>
</evidence>
<dbReference type="Pfam" id="PF04138">
    <property type="entry name" value="GtrA_DPMS_TM"/>
    <property type="match status" value="1"/>
</dbReference>
<proteinExistence type="inferred from homology"/>
<evidence type="ECO:0000256" key="6">
    <source>
        <dbReference type="SAM" id="Phobius"/>
    </source>
</evidence>
<evidence type="ECO:0000259" key="7">
    <source>
        <dbReference type="Pfam" id="PF04138"/>
    </source>
</evidence>
<feature type="transmembrane region" description="Helical" evidence="6">
    <location>
        <begin position="159"/>
        <end position="176"/>
    </location>
</feature>
<comment type="similarity">
    <text evidence="2">Belongs to the GtrA family.</text>
</comment>
<sequence length="188" mass="20161">MEPPIAPAEETAAQPAMSVVSAGAAATEVGVTLAPSAGSATSSQGRRRPTTRFLRFPIVRQLIRFSGVGVICTLASLGLYALLRPWLGPQLANATALIVTSLLNTALNRRLTFKITGSRRRARDHVSGLVVILVALVITGGSLGVLHAVRPEATVTEELWTTTLSGFLATAVRFTMLRHWIFRRARHV</sequence>
<evidence type="ECO:0000256" key="1">
    <source>
        <dbReference type="ARBA" id="ARBA00004141"/>
    </source>
</evidence>
<feature type="domain" description="GtrA/DPMS transmembrane" evidence="7">
    <location>
        <begin position="64"/>
        <end position="182"/>
    </location>
</feature>
<evidence type="ECO:0000256" key="2">
    <source>
        <dbReference type="ARBA" id="ARBA00009399"/>
    </source>
</evidence>
<feature type="transmembrane region" description="Helical" evidence="6">
    <location>
        <begin position="89"/>
        <end position="107"/>
    </location>
</feature>
<dbReference type="GO" id="GO:0005886">
    <property type="term" value="C:plasma membrane"/>
    <property type="evidence" value="ECO:0007669"/>
    <property type="project" value="TreeGrafter"/>
</dbReference>
<evidence type="ECO:0000313" key="9">
    <source>
        <dbReference type="Proteomes" id="UP000280861"/>
    </source>
</evidence>
<reference evidence="8 9" key="1">
    <citation type="submission" date="2018-11" db="EMBL/GenBank/DDBJ databases">
        <authorList>
            <person name="Criscuolo A."/>
        </authorList>
    </citation>
    <scope>NUCLEOTIDE SEQUENCE [LARGE SCALE GENOMIC DNA]</scope>
    <source>
        <strain evidence="8">AT11b</strain>
    </source>
</reference>
<dbReference type="AlphaFoldDB" id="A0A3P5XYY7"/>
<dbReference type="RefSeq" id="WP_345788833.1">
    <property type="nucleotide sequence ID" value="NZ_CBCRYA010000034.1"/>
</dbReference>
<comment type="subcellular location">
    <subcellularLocation>
        <location evidence="1">Membrane</location>
        <topology evidence="1">Multi-pass membrane protein</topology>
    </subcellularLocation>
</comment>
<evidence type="ECO:0000313" key="8">
    <source>
        <dbReference type="EMBL" id="VDC33407.1"/>
    </source>
</evidence>
<keyword evidence="3 6" id="KW-0812">Transmembrane</keyword>
<keyword evidence="9" id="KW-1185">Reference proteome</keyword>
<dbReference type="EMBL" id="UXAU01000050">
    <property type="protein sequence ID" value="VDC33407.1"/>
    <property type="molecule type" value="Genomic_DNA"/>
</dbReference>
<dbReference type="InterPro" id="IPR051401">
    <property type="entry name" value="GtrA_CellWall_Glycosyl"/>
</dbReference>
<feature type="transmembrane region" description="Helical" evidence="6">
    <location>
        <begin position="62"/>
        <end position="83"/>
    </location>
</feature>
<dbReference type="PANTHER" id="PTHR38459:SF1">
    <property type="entry name" value="PROPHAGE BACTOPRENOL-LINKED GLUCOSE TRANSLOCASE HOMOLOG"/>
    <property type="match status" value="1"/>
</dbReference>
<gene>
    <name evidence="8" type="ORF">PSET11_03343</name>
</gene>
<keyword evidence="4 6" id="KW-1133">Transmembrane helix</keyword>
<name>A0A3P5XYY7_9MICC</name>
<accession>A0A3P5XYY7</accession>
<dbReference type="Proteomes" id="UP000280861">
    <property type="component" value="Unassembled WGS sequence"/>
</dbReference>
<feature type="transmembrane region" description="Helical" evidence="6">
    <location>
        <begin position="128"/>
        <end position="147"/>
    </location>
</feature>